<dbReference type="InterPro" id="IPR006825">
    <property type="entry name" value="Eclosion"/>
</dbReference>
<gene>
    <name evidence="2" type="ORF">Pcinc_013424</name>
</gene>
<keyword evidence="3" id="KW-1185">Reference proteome</keyword>
<dbReference type="GO" id="GO:0007218">
    <property type="term" value="P:neuropeptide signaling pathway"/>
    <property type="evidence" value="ECO:0007669"/>
    <property type="project" value="InterPro"/>
</dbReference>
<dbReference type="GO" id="GO:0008255">
    <property type="term" value="F:ecdysis-triggering hormone activity"/>
    <property type="evidence" value="ECO:0007669"/>
    <property type="project" value="InterPro"/>
</dbReference>
<feature type="signal peptide" evidence="1">
    <location>
        <begin position="1"/>
        <end position="33"/>
    </location>
</feature>
<dbReference type="AlphaFoldDB" id="A0AAE1KUC5"/>
<evidence type="ECO:0000256" key="1">
    <source>
        <dbReference type="SAM" id="SignalP"/>
    </source>
</evidence>
<evidence type="ECO:0008006" key="4">
    <source>
        <dbReference type="Google" id="ProtNLM"/>
    </source>
</evidence>
<evidence type="ECO:0000313" key="2">
    <source>
        <dbReference type="EMBL" id="KAK3882205.1"/>
    </source>
</evidence>
<organism evidence="2 3">
    <name type="scientific">Petrolisthes cinctipes</name>
    <name type="common">Flat porcelain crab</name>
    <dbReference type="NCBI Taxonomy" id="88211"/>
    <lineage>
        <taxon>Eukaryota</taxon>
        <taxon>Metazoa</taxon>
        <taxon>Ecdysozoa</taxon>
        <taxon>Arthropoda</taxon>
        <taxon>Crustacea</taxon>
        <taxon>Multicrustacea</taxon>
        <taxon>Malacostraca</taxon>
        <taxon>Eumalacostraca</taxon>
        <taxon>Eucarida</taxon>
        <taxon>Decapoda</taxon>
        <taxon>Pleocyemata</taxon>
        <taxon>Anomura</taxon>
        <taxon>Galatheoidea</taxon>
        <taxon>Porcellanidae</taxon>
        <taxon>Petrolisthes</taxon>
    </lineage>
</organism>
<comment type="caution">
    <text evidence="2">The sequence shown here is derived from an EMBL/GenBank/DDBJ whole genome shotgun (WGS) entry which is preliminary data.</text>
</comment>
<name>A0AAE1KUC5_PETCI</name>
<dbReference type="EMBL" id="JAWQEG010001118">
    <property type="protein sequence ID" value="KAK3882205.1"/>
    <property type="molecule type" value="Genomic_DNA"/>
</dbReference>
<dbReference type="Pfam" id="PF04736">
    <property type="entry name" value="Eclosion"/>
    <property type="match status" value="1"/>
</dbReference>
<keyword evidence="1" id="KW-0732">Signal</keyword>
<reference evidence="2" key="1">
    <citation type="submission" date="2023-10" db="EMBL/GenBank/DDBJ databases">
        <title>Genome assemblies of two species of porcelain crab, Petrolisthes cinctipes and Petrolisthes manimaculis (Anomura: Porcellanidae).</title>
        <authorList>
            <person name="Angst P."/>
        </authorList>
    </citation>
    <scope>NUCLEOTIDE SEQUENCE</scope>
    <source>
        <strain evidence="2">PB745_01</strain>
        <tissue evidence="2">Gill</tissue>
    </source>
</reference>
<dbReference type="Proteomes" id="UP001286313">
    <property type="component" value="Unassembled WGS sequence"/>
</dbReference>
<sequence>MIGSRKVTSGCLLVLSVVVVLLLLLLLPSPASSAAVGKSNFYICIKNCAQCKIMYTSSFNGGRCARFCEELGGRRFPDCGRRHNLVHLFLERQE</sequence>
<feature type="chain" id="PRO_5042149709" description="Eclosion hormone" evidence="1">
    <location>
        <begin position="34"/>
        <end position="94"/>
    </location>
</feature>
<proteinExistence type="predicted"/>
<evidence type="ECO:0000313" key="3">
    <source>
        <dbReference type="Proteomes" id="UP001286313"/>
    </source>
</evidence>
<protein>
    <recommendedName>
        <fullName evidence="4">Eclosion hormone</fullName>
    </recommendedName>
</protein>
<dbReference type="GO" id="GO:0018990">
    <property type="term" value="P:ecdysis, chitin-based cuticle"/>
    <property type="evidence" value="ECO:0007669"/>
    <property type="project" value="InterPro"/>
</dbReference>
<accession>A0AAE1KUC5</accession>